<protein>
    <recommendedName>
        <fullName evidence="1">RGS domain-containing protein</fullName>
    </recommendedName>
</protein>
<dbReference type="PANTHER" id="PTHR10845">
    <property type="entry name" value="REGULATOR OF G PROTEIN SIGNALING"/>
    <property type="match status" value="1"/>
</dbReference>
<evidence type="ECO:0000313" key="3">
    <source>
        <dbReference type="Proteomes" id="UP001434883"/>
    </source>
</evidence>
<sequence length="71" mass="7896">VNVDSFVRDSTNQSLIFNVNTTSFQLAQDQIFSLMEADSYPRFLKSCLYAQLANHSTATALESSNQSRSVS</sequence>
<proteinExistence type="predicted"/>
<dbReference type="InterPro" id="IPR016137">
    <property type="entry name" value="RGS"/>
</dbReference>
<dbReference type="PANTHER" id="PTHR10845:SF192">
    <property type="entry name" value="DOUBLE HIT, ISOFORM B"/>
    <property type="match status" value="1"/>
</dbReference>
<gene>
    <name evidence="2" type="ORF">XENOCAPTIV_009093</name>
</gene>
<dbReference type="EMBL" id="JAHRIN010052494">
    <property type="protein sequence ID" value="MEQ2210157.1"/>
    <property type="molecule type" value="Genomic_DNA"/>
</dbReference>
<dbReference type="Gene3D" id="1.10.167.10">
    <property type="entry name" value="Regulator of G-protein Signalling 4, domain 2"/>
    <property type="match status" value="1"/>
</dbReference>
<evidence type="ECO:0000259" key="1">
    <source>
        <dbReference type="PROSITE" id="PS50132"/>
    </source>
</evidence>
<dbReference type="Gene3D" id="1.10.196.10">
    <property type="match status" value="1"/>
</dbReference>
<feature type="domain" description="RGS" evidence="1">
    <location>
        <begin position="1"/>
        <end position="53"/>
    </location>
</feature>
<dbReference type="Proteomes" id="UP001434883">
    <property type="component" value="Unassembled WGS sequence"/>
</dbReference>
<dbReference type="Pfam" id="PF00615">
    <property type="entry name" value="RGS"/>
    <property type="match status" value="1"/>
</dbReference>
<organism evidence="2 3">
    <name type="scientific">Xenoophorus captivus</name>
    <dbReference type="NCBI Taxonomy" id="1517983"/>
    <lineage>
        <taxon>Eukaryota</taxon>
        <taxon>Metazoa</taxon>
        <taxon>Chordata</taxon>
        <taxon>Craniata</taxon>
        <taxon>Vertebrata</taxon>
        <taxon>Euteleostomi</taxon>
        <taxon>Actinopterygii</taxon>
        <taxon>Neopterygii</taxon>
        <taxon>Teleostei</taxon>
        <taxon>Neoteleostei</taxon>
        <taxon>Acanthomorphata</taxon>
        <taxon>Ovalentaria</taxon>
        <taxon>Atherinomorphae</taxon>
        <taxon>Cyprinodontiformes</taxon>
        <taxon>Goodeidae</taxon>
        <taxon>Xenoophorus</taxon>
    </lineage>
</organism>
<dbReference type="InterPro" id="IPR036305">
    <property type="entry name" value="RGS_sf"/>
</dbReference>
<accession>A0ABV0RS22</accession>
<comment type="caution">
    <text evidence="2">The sequence shown here is derived from an EMBL/GenBank/DDBJ whole genome shotgun (WGS) entry which is preliminary data.</text>
</comment>
<dbReference type="InterPro" id="IPR024066">
    <property type="entry name" value="RGS_subdom1/3"/>
</dbReference>
<keyword evidence="3" id="KW-1185">Reference proteome</keyword>
<evidence type="ECO:0000313" key="2">
    <source>
        <dbReference type="EMBL" id="MEQ2210157.1"/>
    </source>
</evidence>
<dbReference type="PROSITE" id="PS50132">
    <property type="entry name" value="RGS"/>
    <property type="match status" value="1"/>
</dbReference>
<reference evidence="2 3" key="1">
    <citation type="submission" date="2021-06" db="EMBL/GenBank/DDBJ databases">
        <authorList>
            <person name="Palmer J.M."/>
        </authorList>
    </citation>
    <scope>NUCLEOTIDE SEQUENCE [LARGE SCALE GENOMIC DNA]</scope>
    <source>
        <strain evidence="2 3">XC_2019</strain>
        <tissue evidence="2">Muscle</tissue>
    </source>
</reference>
<dbReference type="SUPFAM" id="SSF48097">
    <property type="entry name" value="Regulator of G-protein signaling, RGS"/>
    <property type="match status" value="1"/>
</dbReference>
<feature type="non-terminal residue" evidence="2">
    <location>
        <position position="1"/>
    </location>
</feature>
<dbReference type="InterPro" id="IPR044926">
    <property type="entry name" value="RGS_subdomain_2"/>
</dbReference>
<name>A0ABV0RS22_9TELE</name>